<dbReference type="GO" id="GO:0042147">
    <property type="term" value="P:retrograde transport, endosome to Golgi"/>
    <property type="evidence" value="ECO:0007669"/>
    <property type="project" value="TreeGrafter"/>
</dbReference>
<dbReference type="Proteomes" id="UP000314294">
    <property type="component" value="Unassembled WGS sequence"/>
</dbReference>
<dbReference type="InterPro" id="IPR043153">
    <property type="entry name" value="DENN_C"/>
</dbReference>
<keyword evidence="1" id="KW-0344">Guanine-nucleotide releasing factor</keyword>
<evidence type="ECO:0000313" key="4">
    <source>
        <dbReference type="EMBL" id="TNN75966.1"/>
    </source>
</evidence>
<dbReference type="SMART" id="SM00799">
    <property type="entry name" value="DENN"/>
    <property type="match status" value="1"/>
</dbReference>
<evidence type="ECO:0000256" key="1">
    <source>
        <dbReference type="ARBA" id="ARBA00022658"/>
    </source>
</evidence>
<accession>A0A4Z2IDD2</accession>
<dbReference type="InterPro" id="IPR001194">
    <property type="entry name" value="cDENN_dom"/>
</dbReference>
<evidence type="ECO:0000259" key="3">
    <source>
        <dbReference type="PROSITE" id="PS50211"/>
    </source>
</evidence>
<dbReference type="PROSITE" id="PS50211">
    <property type="entry name" value="DENN"/>
    <property type="match status" value="1"/>
</dbReference>
<feature type="region of interest" description="Disordered" evidence="2">
    <location>
        <begin position="299"/>
        <end position="329"/>
    </location>
</feature>
<dbReference type="SMART" id="SM00801">
    <property type="entry name" value="dDENN"/>
    <property type="match status" value="1"/>
</dbReference>
<name>A0A4Z2IDD2_9TELE</name>
<protein>
    <submittedName>
        <fullName evidence="4">Suppression of tumorigenicity 5 protein</fullName>
    </submittedName>
</protein>
<dbReference type="PANTHER" id="PTHR15288:SF3">
    <property type="entry name" value="DENN DOMAIN-CONTAINING PROTEIN 2A"/>
    <property type="match status" value="1"/>
</dbReference>
<dbReference type="Pfam" id="PF03455">
    <property type="entry name" value="dDENN"/>
    <property type="match status" value="1"/>
</dbReference>
<evidence type="ECO:0000313" key="5">
    <source>
        <dbReference type="Proteomes" id="UP000314294"/>
    </source>
</evidence>
<dbReference type="Pfam" id="PF02141">
    <property type="entry name" value="DENN"/>
    <property type="match status" value="1"/>
</dbReference>
<dbReference type="PANTHER" id="PTHR15288">
    <property type="entry name" value="DENN DOMAIN-CONTAINING PROTEIN 2"/>
    <property type="match status" value="1"/>
</dbReference>
<dbReference type="OrthoDB" id="10266080at2759"/>
<evidence type="ECO:0000256" key="2">
    <source>
        <dbReference type="SAM" id="MobiDB-lite"/>
    </source>
</evidence>
<comment type="caution">
    <text evidence="4">The sequence shown here is derived from an EMBL/GenBank/DDBJ whole genome shotgun (WGS) entry which is preliminary data.</text>
</comment>
<feature type="region of interest" description="Disordered" evidence="2">
    <location>
        <begin position="234"/>
        <end position="255"/>
    </location>
</feature>
<feature type="domain" description="UDENN" evidence="3">
    <location>
        <begin position="1"/>
        <end position="299"/>
    </location>
</feature>
<dbReference type="AlphaFoldDB" id="A0A4Z2IDD2"/>
<dbReference type="InterPro" id="IPR037516">
    <property type="entry name" value="Tripartite_DENN"/>
</dbReference>
<dbReference type="FunFam" id="3.40.50.11500:FF:000004">
    <property type="entry name" value="DENN domain-containing protein 2C isoform X1"/>
    <property type="match status" value="1"/>
</dbReference>
<sequence>MEAPFPAPGRTITVKNFLPGSGTEVIELCRPSDSRLEHVDFECLFSSLSLRLLLRVFASLLLERRVIFTADKLRLGSRRKQSSASTFPTSSTLSQCCHAVVALLYPFTWQHTYIPVLPPSMLDIVCTPTPFIVGLLSSSLPRLKELPIEEVLVVDLGNSRFLRQLDDEDSILPHKLQAALEHVLDKRKELASEKGDLPNDSSCLSTVVSEAFVRFFVEMVGHYSLFMGGAEREDESISSPASPSPSSSSSSSSPAASFQREAFRKAVTSKSLRRFLEVFMETQMFTSFIQERELRRQGLRGESTRVSGLAAGERATRSQQVPQGSRKQDEISFQEMRFGVRMACAKVGKHAEKRVVKKTHTREEDAHAPLDVEDVEDVEDAEMKMCLEVRTKEDP</sequence>
<proteinExistence type="predicted"/>
<feature type="compositionally biased region" description="Low complexity" evidence="2">
    <location>
        <begin position="238"/>
        <end position="255"/>
    </location>
</feature>
<dbReference type="GO" id="GO:0005085">
    <property type="term" value="F:guanyl-nucleotide exchange factor activity"/>
    <property type="evidence" value="ECO:0007669"/>
    <property type="project" value="UniProtKB-KW"/>
</dbReference>
<gene>
    <name evidence="4" type="primary">St5_1</name>
    <name evidence="4" type="ORF">EYF80_013729</name>
</gene>
<reference evidence="4 5" key="1">
    <citation type="submission" date="2019-03" db="EMBL/GenBank/DDBJ databases">
        <title>First draft genome of Liparis tanakae, snailfish: a comprehensive survey of snailfish specific genes.</title>
        <authorList>
            <person name="Kim W."/>
            <person name="Song I."/>
            <person name="Jeong J.-H."/>
            <person name="Kim D."/>
            <person name="Kim S."/>
            <person name="Ryu S."/>
            <person name="Song J.Y."/>
            <person name="Lee S.K."/>
        </authorList>
    </citation>
    <scope>NUCLEOTIDE SEQUENCE [LARGE SCALE GENOMIC DNA]</scope>
    <source>
        <tissue evidence="4">Muscle</tissue>
    </source>
</reference>
<dbReference type="Gene3D" id="3.40.50.11500">
    <property type="match status" value="1"/>
</dbReference>
<dbReference type="InterPro" id="IPR051942">
    <property type="entry name" value="DENN_domain_containing_2"/>
</dbReference>
<keyword evidence="5" id="KW-1185">Reference proteome</keyword>
<dbReference type="InterPro" id="IPR005112">
    <property type="entry name" value="dDENN_dom"/>
</dbReference>
<dbReference type="EMBL" id="SRLO01000097">
    <property type="protein sequence ID" value="TNN75966.1"/>
    <property type="molecule type" value="Genomic_DNA"/>
</dbReference>
<dbReference type="GO" id="GO:0015629">
    <property type="term" value="C:actin cytoskeleton"/>
    <property type="evidence" value="ECO:0007669"/>
    <property type="project" value="TreeGrafter"/>
</dbReference>
<dbReference type="GO" id="GO:0005829">
    <property type="term" value="C:cytosol"/>
    <property type="evidence" value="ECO:0007669"/>
    <property type="project" value="GOC"/>
</dbReference>
<organism evidence="4 5">
    <name type="scientific">Liparis tanakae</name>
    <name type="common">Tanaka's snailfish</name>
    <dbReference type="NCBI Taxonomy" id="230148"/>
    <lineage>
        <taxon>Eukaryota</taxon>
        <taxon>Metazoa</taxon>
        <taxon>Chordata</taxon>
        <taxon>Craniata</taxon>
        <taxon>Vertebrata</taxon>
        <taxon>Euteleostomi</taxon>
        <taxon>Actinopterygii</taxon>
        <taxon>Neopterygii</taxon>
        <taxon>Teleostei</taxon>
        <taxon>Neoteleostei</taxon>
        <taxon>Acanthomorphata</taxon>
        <taxon>Eupercaria</taxon>
        <taxon>Perciformes</taxon>
        <taxon>Cottioidei</taxon>
        <taxon>Cottales</taxon>
        <taxon>Liparidae</taxon>
        <taxon>Liparis</taxon>
    </lineage>
</organism>